<evidence type="ECO:0000256" key="1">
    <source>
        <dbReference type="ARBA" id="ARBA00010641"/>
    </source>
</evidence>
<evidence type="ECO:0000256" key="2">
    <source>
        <dbReference type="ARBA" id="ARBA00023015"/>
    </source>
</evidence>
<evidence type="ECO:0000313" key="8">
    <source>
        <dbReference type="Proteomes" id="UP000236151"/>
    </source>
</evidence>
<reference evidence="7 8" key="1">
    <citation type="submission" date="2017-06" db="EMBL/GenBank/DDBJ databases">
        <title>Investigating the central metabolism of Clostridium thermosuccinogenes.</title>
        <authorList>
            <person name="Koendjbiharie J.G."/>
            <person name="van Kranenburg R."/>
        </authorList>
    </citation>
    <scope>NUCLEOTIDE SEQUENCE [LARGE SCALE GENOMIC DNA]</scope>
    <source>
        <strain evidence="7 8">DSM 5806</strain>
    </source>
</reference>
<dbReference type="InterPro" id="IPR013324">
    <property type="entry name" value="RNA_pol_sigma_r3/r4-like"/>
</dbReference>
<dbReference type="InterPro" id="IPR039425">
    <property type="entry name" value="RNA_pol_sigma-70-like"/>
</dbReference>
<evidence type="ECO:0000256" key="3">
    <source>
        <dbReference type="ARBA" id="ARBA00023082"/>
    </source>
</evidence>
<dbReference type="PANTHER" id="PTHR43133">
    <property type="entry name" value="RNA POLYMERASE ECF-TYPE SIGMA FACTO"/>
    <property type="match status" value="1"/>
</dbReference>
<dbReference type="SUPFAM" id="SSF88659">
    <property type="entry name" value="Sigma3 and sigma4 domains of RNA polymerase sigma factors"/>
    <property type="match status" value="1"/>
</dbReference>
<dbReference type="Gene3D" id="1.10.1740.10">
    <property type="match status" value="1"/>
</dbReference>
<organism evidence="7 8">
    <name type="scientific">Clostridium thermosuccinogenes</name>
    <dbReference type="NCBI Taxonomy" id="84032"/>
    <lineage>
        <taxon>Bacteria</taxon>
        <taxon>Bacillati</taxon>
        <taxon>Bacillota</taxon>
        <taxon>Clostridia</taxon>
        <taxon>Eubacteriales</taxon>
        <taxon>Clostridiaceae</taxon>
        <taxon>Clostridium</taxon>
    </lineage>
</organism>
<evidence type="ECO:0000256" key="5">
    <source>
        <dbReference type="ARBA" id="ARBA00023163"/>
    </source>
</evidence>
<dbReference type="EMBL" id="NIOJ01000004">
    <property type="protein sequence ID" value="PNU01113.1"/>
    <property type="molecule type" value="Genomic_DNA"/>
</dbReference>
<keyword evidence="4" id="KW-0238">DNA-binding</keyword>
<proteinExistence type="inferred from homology"/>
<gene>
    <name evidence="7" type="ORF">CDQ84_03035</name>
</gene>
<protein>
    <submittedName>
        <fullName evidence="7">RNA polymerase subunit sigma-70</fullName>
    </submittedName>
</protein>
<dbReference type="GO" id="GO:0003677">
    <property type="term" value="F:DNA binding"/>
    <property type="evidence" value="ECO:0007669"/>
    <property type="project" value="UniProtKB-KW"/>
</dbReference>
<evidence type="ECO:0000313" key="7">
    <source>
        <dbReference type="EMBL" id="PNU01113.1"/>
    </source>
</evidence>
<evidence type="ECO:0000256" key="4">
    <source>
        <dbReference type="ARBA" id="ARBA00023125"/>
    </source>
</evidence>
<keyword evidence="2" id="KW-0805">Transcription regulation</keyword>
<dbReference type="GO" id="GO:0016987">
    <property type="term" value="F:sigma factor activity"/>
    <property type="evidence" value="ECO:0007669"/>
    <property type="project" value="UniProtKB-KW"/>
</dbReference>
<keyword evidence="8" id="KW-1185">Reference proteome</keyword>
<dbReference type="InterPro" id="IPR014284">
    <property type="entry name" value="RNA_pol_sigma-70_dom"/>
</dbReference>
<comment type="caution">
    <text evidence="7">The sequence shown here is derived from an EMBL/GenBank/DDBJ whole genome shotgun (WGS) entry which is preliminary data.</text>
</comment>
<dbReference type="InterPro" id="IPR036388">
    <property type="entry name" value="WH-like_DNA-bd_sf"/>
</dbReference>
<keyword evidence="5" id="KW-0804">Transcription</keyword>
<feature type="domain" description="RNA polymerase sigma-70 region 2" evidence="6">
    <location>
        <begin position="24"/>
        <end position="86"/>
    </location>
</feature>
<dbReference type="Pfam" id="PF04542">
    <property type="entry name" value="Sigma70_r2"/>
    <property type="match status" value="1"/>
</dbReference>
<comment type="similarity">
    <text evidence="1">Belongs to the sigma-70 factor family. ECF subfamily.</text>
</comment>
<dbReference type="AlphaFoldDB" id="A0A2K2F385"/>
<dbReference type="PANTHER" id="PTHR43133:SF8">
    <property type="entry name" value="RNA POLYMERASE SIGMA FACTOR HI_1459-RELATED"/>
    <property type="match status" value="1"/>
</dbReference>
<dbReference type="OrthoDB" id="9808901at2"/>
<dbReference type="KEGG" id="cthd:CDO33_06060"/>
<dbReference type="InterPro" id="IPR007627">
    <property type="entry name" value="RNA_pol_sigma70_r2"/>
</dbReference>
<dbReference type="RefSeq" id="WP_103080242.1">
    <property type="nucleotide sequence ID" value="NZ_CP021850.1"/>
</dbReference>
<dbReference type="GO" id="GO:0006352">
    <property type="term" value="P:DNA-templated transcription initiation"/>
    <property type="evidence" value="ECO:0007669"/>
    <property type="project" value="InterPro"/>
</dbReference>
<dbReference type="InterPro" id="IPR013325">
    <property type="entry name" value="RNA_pol_sigma_r2"/>
</dbReference>
<name>A0A2K2F385_9CLOT</name>
<dbReference type="NCBIfam" id="TIGR02937">
    <property type="entry name" value="sigma70-ECF"/>
    <property type="match status" value="1"/>
</dbReference>
<dbReference type="SUPFAM" id="SSF88946">
    <property type="entry name" value="Sigma2 domain of RNA polymerase sigma factors"/>
    <property type="match status" value="1"/>
</dbReference>
<dbReference type="Gene3D" id="1.10.10.10">
    <property type="entry name" value="Winged helix-like DNA-binding domain superfamily/Winged helix DNA-binding domain"/>
    <property type="match status" value="1"/>
</dbReference>
<dbReference type="Proteomes" id="UP000236151">
    <property type="component" value="Unassembled WGS sequence"/>
</dbReference>
<sequence>MEDLQIIELYNARIETAISETDSKYGRMLHGIALNILSNHWDSEEVVNDTYVKAWNAIPPEKPKSLGAYLGRITRNLSINRWHEQRAKKRYNGAEMLLSELSECVPATKTVEAAVEVKQLAWAIDRWLGTLSTDNRVLFLRRYWFGDAVDLLAKECGTSANKMAGRLYRLRQSLKKALEMEGISI</sequence>
<keyword evidence="3" id="KW-0731">Sigma factor</keyword>
<evidence type="ECO:0000259" key="6">
    <source>
        <dbReference type="Pfam" id="PF04542"/>
    </source>
</evidence>
<accession>A0A2K2F385</accession>